<dbReference type="EMBL" id="VRMN01000019">
    <property type="protein sequence ID" value="KAA8490780.1"/>
    <property type="molecule type" value="Genomic_DNA"/>
</dbReference>
<protein>
    <submittedName>
        <fullName evidence="1">Uncharacterized protein</fullName>
    </submittedName>
</protein>
<gene>
    <name evidence="1" type="ORF">FVE85_4411</name>
</gene>
<dbReference type="GO" id="GO:0003676">
    <property type="term" value="F:nucleic acid binding"/>
    <property type="evidence" value="ECO:0007669"/>
    <property type="project" value="InterPro"/>
</dbReference>
<dbReference type="Gene3D" id="3.30.420.10">
    <property type="entry name" value="Ribonuclease H-like superfamily/Ribonuclease H"/>
    <property type="match status" value="1"/>
</dbReference>
<comment type="caution">
    <text evidence="1">The sequence shown here is derived from an EMBL/GenBank/DDBJ whole genome shotgun (WGS) entry which is preliminary data.</text>
</comment>
<reference evidence="2" key="1">
    <citation type="journal article" date="2019" name="Nat. Commun.">
        <title>Expansion of phycobilisome linker gene families in mesophilic red algae.</title>
        <authorList>
            <person name="Lee J."/>
            <person name="Kim D."/>
            <person name="Bhattacharya D."/>
            <person name="Yoon H.S."/>
        </authorList>
    </citation>
    <scope>NUCLEOTIDE SEQUENCE [LARGE SCALE GENOMIC DNA]</scope>
    <source>
        <strain evidence="2">CCMP 1328</strain>
    </source>
</reference>
<organism evidence="1 2">
    <name type="scientific">Porphyridium purpureum</name>
    <name type="common">Red alga</name>
    <name type="synonym">Porphyridium cruentum</name>
    <dbReference type="NCBI Taxonomy" id="35688"/>
    <lineage>
        <taxon>Eukaryota</taxon>
        <taxon>Rhodophyta</taxon>
        <taxon>Bangiophyceae</taxon>
        <taxon>Porphyridiales</taxon>
        <taxon>Porphyridiaceae</taxon>
        <taxon>Porphyridium</taxon>
    </lineage>
</organism>
<dbReference type="Proteomes" id="UP000324585">
    <property type="component" value="Unassembled WGS sequence"/>
</dbReference>
<proteinExistence type="predicted"/>
<keyword evidence="2" id="KW-1185">Reference proteome</keyword>
<evidence type="ECO:0000313" key="1">
    <source>
        <dbReference type="EMBL" id="KAA8490780.1"/>
    </source>
</evidence>
<dbReference type="InterPro" id="IPR036397">
    <property type="entry name" value="RNaseH_sf"/>
</dbReference>
<evidence type="ECO:0000313" key="2">
    <source>
        <dbReference type="Proteomes" id="UP000324585"/>
    </source>
</evidence>
<accession>A0A5J4YIW6</accession>
<sequence>MFPSFGDDSVLNRCLLMIGPTMMFEQDKAPVHNDRLLDSFKNGRNTELLDLPAYSRYFNCIAHLREILSRTLYEGPRQRQTMLELKITITLA</sequence>
<name>A0A5J4YIW6_PORPP</name>
<dbReference type="AlphaFoldDB" id="A0A5J4YIW6"/>